<feature type="transmembrane region" description="Helical" evidence="1">
    <location>
        <begin position="142"/>
        <end position="167"/>
    </location>
</feature>
<sequence>MDLPRYALPEWPGWREIVTTAGALLLLTAAVYSSHVVDGPLVSDDWSNAAEYVFADPPRYGSAFELQWSKLGGRPLLAALLPLPSALFGIDAPAQIAFGLTLAWFTVTILFVVLRAMGVSRWVALGISAMSLVFPASDATKLWAGAALNHVALICFLLGVLATIAAWRRTGRSAVAWHGAGVLLFLASIATYEVAGVLIIALGPLYLLVADRRAALSRWAVDVAVVGTAIVLSGLATREVRYVGTLEDRLLDAMRYVVGVPRILAWTLTPFGLPSVAAVIPLLLIAAAAVWRRPAPGSEDRTRIRTWLVVAAGATGVLVAALAVTAGGGPSITGPGFENRINLLSGLALSALAVSIVALATLAALRFAPSSAQRRGGLITAAAVAVLVTGSALTVREDGATYAAAGQEQQLVLAALKATVPNPARGTVFLTTGHRVEVAPEVTAFGRPWDLWGATQLLYGTSEVTGHPIPAQARLVCGARGMHLETNSHLGFGPAHGATYDDVMLVDVAAQRTERVPDREACRDLAGRLLPGPGGGTRLSPQ</sequence>
<name>A0ABY5PEA0_9ACTN</name>
<evidence type="ECO:0008006" key="4">
    <source>
        <dbReference type="Google" id="ProtNLM"/>
    </source>
</evidence>
<keyword evidence="3" id="KW-1185">Reference proteome</keyword>
<evidence type="ECO:0000313" key="3">
    <source>
        <dbReference type="Proteomes" id="UP001058860"/>
    </source>
</evidence>
<keyword evidence="1" id="KW-0812">Transmembrane</keyword>
<accession>A0ABY5PEA0</accession>
<feature type="transmembrane region" description="Helical" evidence="1">
    <location>
        <begin position="179"/>
        <end position="207"/>
    </location>
</feature>
<feature type="transmembrane region" description="Helical" evidence="1">
    <location>
        <begin position="92"/>
        <end position="112"/>
    </location>
</feature>
<reference evidence="3" key="1">
    <citation type="submission" date="2021-11" db="EMBL/GenBank/DDBJ databases">
        <title>Cultivation dependent microbiological survey of springs from the worlds oldest radium mine currently devoted to the extraction of radon-saturated water.</title>
        <authorList>
            <person name="Kapinusova G."/>
            <person name="Smrhova T."/>
            <person name="Strejcek M."/>
            <person name="Suman J."/>
            <person name="Jani K."/>
            <person name="Pajer P."/>
            <person name="Uhlik O."/>
        </authorList>
    </citation>
    <scope>NUCLEOTIDE SEQUENCE [LARGE SCALE GENOMIC DNA]</scope>
    <source>
        <strain evidence="3">J379</strain>
    </source>
</reference>
<dbReference type="EMBL" id="CP088295">
    <property type="protein sequence ID" value="UUY02943.1"/>
    <property type="molecule type" value="Genomic_DNA"/>
</dbReference>
<feature type="transmembrane region" description="Helical" evidence="1">
    <location>
        <begin position="119"/>
        <end position="136"/>
    </location>
</feature>
<keyword evidence="1" id="KW-1133">Transmembrane helix</keyword>
<feature type="transmembrane region" description="Helical" evidence="1">
    <location>
        <begin position="344"/>
        <end position="365"/>
    </location>
</feature>
<evidence type="ECO:0000313" key="2">
    <source>
        <dbReference type="EMBL" id="UUY02943.1"/>
    </source>
</evidence>
<evidence type="ECO:0000256" key="1">
    <source>
        <dbReference type="SAM" id="Phobius"/>
    </source>
</evidence>
<dbReference type="Proteomes" id="UP001058860">
    <property type="component" value="Chromosome"/>
</dbReference>
<feature type="transmembrane region" description="Helical" evidence="1">
    <location>
        <begin position="377"/>
        <end position="395"/>
    </location>
</feature>
<protein>
    <recommendedName>
        <fullName evidence="4">Glycosyltransferase RgtA/B/C/D-like domain-containing protein</fullName>
    </recommendedName>
</protein>
<proteinExistence type="predicted"/>
<keyword evidence="1" id="KW-0472">Membrane</keyword>
<feature type="transmembrane region" description="Helical" evidence="1">
    <location>
        <begin position="304"/>
        <end position="324"/>
    </location>
</feature>
<dbReference type="RefSeq" id="WP_353863464.1">
    <property type="nucleotide sequence ID" value="NZ_CP088295.1"/>
</dbReference>
<gene>
    <name evidence="2" type="ORF">LRS13_19995</name>
</gene>
<organism evidence="2 3">
    <name type="scientific">Svornostia abyssi</name>
    <dbReference type="NCBI Taxonomy" id="2898438"/>
    <lineage>
        <taxon>Bacteria</taxon>
        <taxon>Bacillati</taxon>
        <taxon>Actinomycetota</taxon>
        <taxon>Thermoleophilia</taxon>
        <taxon>Solirubrobacterales</taxon>
        <taxon>Baekduiaceae</taxon>
        <taxon>Svornostia</taxon>
    </lineage>
</organism>